<gene>
    <name evidence="3" type="ordered locus">Pnap_1115</name>
</gene>
<dbReference type="EMBL" id="CP000529">
    <property type="protein sequence ID" value="ABM36431.1"/>
    <property type="molecule type" value="Genomic_DNA"/>
</dbReference>
<keyword evidence="4" id="KW-1185">Reference proteome</keyword>
<dbReference type="PROSITE" id="PS51257">
    <property type="entry name" value="PROKAR_LIPOPROTEIN"/>
    <property type="match status" value="1"/>
</dbReference>
<sequence length="122" mass="12769">MKKNHGACAAAVLACGVLLAACGAGVAQASTPNERIVCSTLPGQAWLGEKKIKAIFGVGEYLRVDFKVSRTQCYEFYAIKKNGDVVEAYYHPVTGEIVKRNVILQGPGAASAAHAPASAIGY</sequence>
<dbReference type="Proteomes" id="UP000000644">
    <property type="component" value="Chromosome"/>
</dbReference>
<name>A1VLA3_POLNA</name>
<feature type="chain" id="PRO_5002639083" description="PepSY domain-containing protein" evidence="1">
    <location>
        <begin position="30"/>
        <end position="122"/>
    </location>
</feature>
<dbReference type="OrthoDB" id="9180865at2"/>
<dbReference type="HOGENOM" id="CLU_2024594_0_0_4"/>
<dbReference type="InterPro" id="IPR025711">
    <property type="entry name" value="PepSY"/>
</dbReference>
<evidence type="ECO:0000259" key="2">
    <source>
        <dbReference type="Pfam" id="PF13670"/>
    </source>
</evidence>
<feature type="signal peptide" evidence="1">
    <location>
        <begin position="1"/>
        <end position="29"/>
    </location>
</feature>
<reference evidence="4" key="1">
    <citation type="journal article" date="2009" name="Environ. Microbiol.">
        <title>The genome of Polaromonas naphthalenivorans strain CJ2, isolated from coal tar-contaminated sediment, reveals physiological and metabolic versatility and evolution through extensive horizontal gene transfer.</title>
        <authorList>
            <person name="Yagi J.M."/>
            <person name="Sims D."/>
            <person name="Brettin T."/>
            <person name="Bruce D."/>
            <person name="Madsen E.L."/>
        </authorList>
    </citation>
    <scope>NUCLEOTIDE SEQUENCE [LARGE SCALE GENOMIC DNA]</scope>
    <source>
        <strain evidence="4">CJ2</strain>
    </source>
</reference>
<evidence type="ECO:0000313" key="3">
    <source>
        <dbReference type="EMBL" id="ABM36431.1"/>
    </source>
</evidence>
<dbReference type="KEGG" id="pna:Pnap_1115"/>
<protein>
    <recommendedName>
        <fullName evidence="2">PepSY domain-containing protein</fullName>
    </recommendedName>
</protein>
<evidence type="ECO:0000313" key="4">
    <source>
        <dbReference type="Proteomes" id="UP000000644"/>
    </source>
</evidence>
<organism evidence="3 4">
    <name type="scientific">Polaromonas naphthalenivorans (strain CJ2)</name>
    <dbReference type="NCBI Taxonomy" id="365044"/>
    <lineage>
        <taxon>Bacteria</taxon>
        <taxon>Pseudomonadati</taxon>
        <taxon>Pseudomonadota</taxon>
        <taxon>Betaproteobacteria</taxon>
        <taxon>Burkholderiales</taxon>
        <taxon>Comamonadaceae</taxon>
        <taxon>Polaromonas</taxon>
    </lineage>
</organism>
<evidence type="ECO:0000256" key="1">
    <source>
        <dbReference type="SAM" id="SignalP"/>
    </source>
</evidence>
<keyword evidence="1" id="KW-0732">Signal</keyword>
<dbReference type="RefSeq" id="WP_011800525.1">
    <property type="nucleotide sequence ID" value="NC_008781.1"/>
</dbReference>
<proteinExistence type="predicted"/>
<accession>A1VLA3</accession>
<dbReference type="Pfam" id="PF13670">
    <property type="entry name" value="PepSY_2"/>
    <property type="match status" value="1"/>
</dbReference>
<dbReference type="AlphaFoldDB" id="A1VLA3"/>
<feature type="domain" description="PepSY" evidence="2">
    <location>
        <begin position="17"/>
        <end position="100"/>
    </location>
</feature>